<evidence type="ECO:0000259" key="6">
    <source>
        <dbReference type="Pfam" id="PF07773"/>
    </source>
</evidence>
<comment type="similarity">
    <text evidence="1">Belongs to the tectonic family.</text>
</comment>
<keyword evidence="3" id="KW-0732">Signal</keyword>
<dbReference type="GO" id="GO:0036038">
    <property type="term" value="C:MKS complex"/>
    <property type="evidence" value="ECO:0007669"/>
    <property type="project" value="TreeGrafter"/>
</dbReference>
<keyword evidence="9" id="KW-1185">Reference proteome</keyword>
<dbReference type="InterPro" id="IPR057724">
    <property type="entry name" value="TCTN1-3_N"/>
</dbReference>
<dbReference type="Proteomes" id="UP001239994">
    <property type="component" value="Unassembled WGS sequence"/>
</dbReference>
<gene>
    <name evidence="8" type="ORF">P4O66_012233</name>
</gene>
<organism evidence="8 9">
    <name type="scientific">Electrophorus voltai</name>
    <dbReference type="NCBI Taxonomy" id="2609070"/>
    <lineage>
        <taxon>Eukaryota</taxon>
        <taxon>Metazoa</taxon>
        <taxon>Chordata</taxon>
        <taxon>Craniata</taxon>
        <taxon>Vertebrata</taxon>
        <taxon>Euteleostomi</taxon>
        <taxon>Actinopterygii</taxon>
        <taxon>Neopterygii</taxon>
        <taxon>Teleostei</taxon>
        <taxon>Ostariophysi</taxon>
        <taxon>Gymnotiformes</taxon>
        <taxon>Gymnotoidei</taxon>
        <taxon>Gymnotidae</taxon>
        <taxon>Electrophorus</taxon>
    </lineage>
</organism>
<dbReference type="AlphaFoldDB" id="A0AAD9DSD5"/>
<evidence type="ECO:0000256" key="5">
    <source>
        <dbReference type="ARBA" id="ARBA00023180"/>
    </source>
</evidence>
<comment type="caution">
    <text evidence="8">The sequence shown here is derived from an EMBL/GenBank/DDBJ whole genome shotgun (WGS) entry which is preliminary data.</text>
</comment>
<dbReference type="PANTHER" id="PTHR14611:SF6">
    <property type="entry name" value="TECTONIC-2"/>
    <property type="match status" value="1"/>
</dbReference>
<name>A0AAD9DSD5_9TELE</name>
<dbReference type="InterPro" id="IPR011677">
    <property type="entry name" value="TCTN1-3_dom"/>
</dbReference>
<evidence type="ECO:0000256" key="4">
    <source>
        <dbReference type="ARBA" id="ARBA00022794"/>
    </source>
</evidence>
<dbReference type="EMBL" id="JAROKS010000019">
    <property type="protein sequence ID" value="KAK1792271.1"/>
    <property type="molecule type" value="Genomic_DNA"/>
</dbReference>
<feature type="non-terminal residue" evidence="8">
    <location>
        <position position="1"/>
    </location>
</feature>
<proteinExistence type="inferred from homology"/>
<comment type="subunit">
    <text evidence="2">Part of the tectonic-like complex (also named B9 complex).</text>
</comment>
<evidence type="ECO:0000256" key="1">
    <source>
        <dbReference type="ARBA" id="ARBA00007633"/>
    </source>
</evidence>
<keyword evidence="4" id="KW-0970">Cilium biogenesis/degradation</keyword>
<accession>A0AAD9DSD5</accession>
<feature type="domain" description="Tectonic-1-3 N-terminal" evidence="7">
    <location>
        <begin position="162"/>
        <end position="265"/>
    </location>
</feature>
<evidence type="ECO:0000313" key="9">
    <source>
        <dbReference type="Proteomes" id="UP001239994"/>
    </source>
</evidence>
<dbReference type="GO" id="GO:0060271">
    <property type="term" value="P:cilium assembly"/>
    <property type="evidence" value="ECO:0007669"/>
    <property type="project" value="TreeGrafter"/>
</dbReference>
<feature type="domain" description="Tectonic-1-3" evidence="6">
    <location>
        <begin position="284"/>
        <end position="423"/>
    </location>
</feature>
<dbReference type="PANTHER" id="PTHR14611">
    <property type="entry name" value="TECTONIC FAMILY MEMBER"/>
    <property type="match status" value="1"/>
</dbReference>
<evidence type="ECO:0000256" key="3">
    <source>
        <dbReference type="ARBA" id="ARBA00022729"/>
    </source>
</evidence>
<protein>
    <recommendedName>
        <fullName evidence="10">Tectonic domain-containing protein</fullName>
    </recommendedName>
</protein>
<evidence type="ECO:0000256" key="2">
    <source>
        <dbReference type="ARBA" id="ARBA00011495"/>
    </source>
</evidence>
<reference evidence="8" key="1">
    <citation type="submission" date="2023-03" db="EMBL/GenBank/DDBJ databases">
        <title>Electrophorus voltai genome.</title>
        <authorList>
            <person name="Bian C."/>
        </authorList>
    </citation>
    <scope>NUCLEOTIDE SEQUENCE</scope>
    <source>
        <strain evidence="8">CB-2022</strain>
        <tissue evidence="8">Muscle</tissue>
    </source>
</reference>
<dbReference type="GO" id="GO:0007224">
    <property type="term" value="P:smoothened signaling pathway"/>
    <property type="evidence" value="ECO:0007669"/>
    <property type="project" value="TreeGrafter"/>
</dbReference>
<dbReference type="Pfam" id="PF25752">
    <property type="entry name" value="DUF1619_N"/>
    <property type="match status" value="1"/>
</dbReference>
<keyword evidence="5" id="KW-0325">Glycoprotein</keyword>
<evidence type="ECO:0000259" key="7">
    <source>
        <dbReference type="Pfam" id="PF25752"/>
    </source>
</evidence>
<evidence type="ECO:0008006" key="10">
    <source>
        <dbReference type="Google" id="ProtNLM"/>
    </source>
</evidence>
<sequence>CKHDMQLVRDWINLPDTCLWFSLRARPLNLGPLWEISVFQPSSLVVSGPSASAFLVGNVSDISLTISNVSPSNTTGGLPPPSCAPSSSVQWTLSQELMGRSGLLVRVSLNRSLQLCGNETECCARPLCVRETLRVSACQGNTLLTSLTVQAEIYALLPSAGHVSGNKTVIPNQVFQPLGRCPCDLLPGECDIRCCCDQDCTPELLSLFAGQCLPGPFGGHVTPAPDYSCSAQSAENAPDWFPFLCVTSPSENNPLLGLFYQGKTVTPKPAPSFQTKQVTPPALPTSYRQGDPIFRMDDQYFTIPQMAVLGRCLEKAPVAFLQDFEAACVSVLQECPGPAAELGVAVRDGLGGVVTVSVVDEVITDPSSFLSNPAKVDSAGPAQASGKQLCVSVVLALSYTMYWKSNGLSGISVTRRIGNVTFNPGVSLTNRYSALFVNGNVTAQHNSGYQVGRPVIGGFLDSTTGAIRRAPISLWQAVGNGQCSTADLRPVLYGLNATSGCLVSVSLLNLTQCSQFRETVWTALAALVPATLVSRTGKPDFSTLANWTRVTTVVQNSSQPAGVSSGVCSGVPTHLHIHIRSAIMGTVEGVPQNMIEAVELSFKETTWSVECDTAGSNPCVTPDLTQSFSITSSVTFTVAPISLEVPKTRFRINFTEFDCERNDVCWPELVFPLTTYYKGEPHSQALAKGLILVFFFIAASVLGTPWKQIRQAWGSIQL</sequence>
<feature type="domain" description="Tectonic-1-3" evidence="6">
    <location>
        <begin position="447"/>
        <end position="629"/>
    </location>
</feature>
<evidence type="ECO:0000313" key="8">
    <source>
        <dbReference type="EMBL" id="KAK1792271.1"/>
    </source>
</evidence>
<dbReference type="Pfam" id="PF07773">
    <property type="entry name" value="TCTN_DUF1619"/>
    <property type="match status" value="2"/>
</dbReference>
<dbReference type="InterPro" id="IPR040354">
    <property type="entry name" value="TCTN1-3"/>
</dbReference>
<dbReference type="GO" id="GO:1904491">
    <property type="term" value="P:protein localization to ciliary transition zone"/>
    <property type="evidence" value="ECO:0007669"/>
    <property type="project" value="TreeGrafter"/>
</dbReference>